<keyword evidence="9 13" id="KW-1133">Transmembrane helix</keyword>
<dbReference type="GO" id="GO:0004672">
    <property type="term" value="F:protein kinase activity"/>
    <property type="evidence" value="ECO:0007669"/>
    <property type="project" value="InterPro"/>
</dbReference>
<reference evidence="15 16" key="1">
    <citation type="journal article" date="2022" name="Nat. Genet.">
        <title>Improved pea reference genome and pan-genome highlight genomic features and evolutionary characteristics.</title>
        <authorList>
            <person name="Yang T."/>
            <person name="Liu R."/>
            <person name="Luo Y."/>
            <person name="Hu S."/>
            <person name="Wang D."/>
            <person name="Wang C."/>
            <person name="Pandey M.K."/>
            <person name="Ge S."/>
            <person name="Xu Q."/>
            <person name="Li N."/>
            <person name="Li G."/>
            <person name="Huang Y."/>
            <person name="Saxena R.K."/>
            <person name="Ji Y."/>
            <person name="Li M."/>
            <person name="Yan X."/>
            <person name="He Y."/>
            <person name="Liu Y."/>
            <person name="Wang X."/>
            <person name="Xiang C."/>
            <person name="Varshney R.K."/>
            <person name="Ding H."/>
            <person name="Gao S."/>
            <person name="Zong X."/>
        </authorList>
    </citation>
    <scope>NUCLEOTIDE SEQUENCE [LARGE SCALE GENOMIC DNA]</scope>
    <source>
        <strain evidence="15 16">cv. Zhongwan 6</strain>
    </source>
</reference>
<feature type="binding site" evidence="11">
    <location>
        <position position="428"/>
    </location>
    <ligand>
        <name>ATP</name>
        <dbReference type="ChEBI" id="CHEBI:30616"/>
    </ligand>
</feature>
<dbReference type="Gene3D" id="3.80.10.10">
    <property type="entry name" value="Ribonuclease Inhibitor"/>
    <property type="match status" value="1"/>
</dbReference>
<organism evidence="15 16">
    <name type="scientific">Pisum sativum</name>
    <name type="common">Garden pea</name>
    <name type="synonym">Lathyrus oleraceus</name>
    <dbReference type="NCBI Taxonomy" id="3888"/>
    <lineage>
        <taxon>Eukaryota</taxon>
        <taxon>Viridiplantae</taxon>
        <taxon>Streptophyta</taxon>
        <taxon>Embryophyta</taxon>
        <taxon>Tracheophyta</taxon>
        <taxon>Spermatophyta</taxon>
        <taxon>Magnoliopsida</taxon>
        <taxon>eudicotyledons</taxon>
        <taxon>Gunneridae</taxon>
        <taxon>Pentapetalae</taxon>
        <taxon>rosids</taxon>
        <taxon>fabids</taxon>
        <taxon>Fabales</taxon>
        <taxon>Fabaceae</taxon>
        <taxon>Papilionoideae</taxon>
        <taxon>50 kb inversion clade</taxon>
        <taxon>NPAAA clade</taxon>
        <taxon>Hologalegina</taxon>
        <taxon>IRL clade</taxon>
        <taxon>Fabeae</taxon>
        <taxon>Lathyrus</taxon>
    </lineage>
</organism>
<accession>A0A9D5A1U7</accession>
<evidence type="ECO:0000256" key="9">
    <source>
        <dbReference type="ARBA" id="ARBA00022989"/>
    </source>
</evidence>
<keyword evidence="5" id="KW-0732">Signal</keyword>
<dbReference type="Pfam" id="PF07714">
    <property type="entry name" value="PK_Tyr_Ser-Thr"/>
    <property type="match status" value="1"/>
</dbReference>
<dbReference type="InterPro" id="IPR050994">
    <property type="entry name" value="At_inactive_RLKs"/>
</dbReference>
<sequence>MAKPSSRQTPCLVFQSTLLFIISSPLFPHSILSRKKNHTKEEKKQHSFENISYTCFALHPNFFIQSTRMRNKMALLFFYSETFIIGAMFFICIGAEPVADKQALLDFLHNMNHSAHLNWNKSSSVCKNWTRVTCNTEKSRVISLQLQSVGLNGSIPPNTLGRLKALQNLNLASNNITGFFPSDFYKLKNLTFLFLQFNKFSGPLPLDFSVWNNLTVVDFSNNGFNGSIPLSVSNLTHLTSLILANNTLSGEIPDINIPSLKDLNLENNNLSGVVPKTLHRFPSLSFSGNNLTFVNVYPPNSHIKRKKHKGLKEQALLGIIIGGCVLGILIIAVFWIVCCYKKQDEAGQLVKSQKNKEVFSDKKEASESLERNKIVFFEDCNYVFDLEDLLRASAEVLGKGTFGTVYKAALEETTTVAVKRLKEVTVGKREFEQQMEMVGGIRHENVAALRAYYYSKEEKLMVYDFYEQGSVSAMLHGKRGADRIPLDWETRLRIAIGVARGIAHIHAIEEGKLVHANIKASNIFLNSKGYGSISDTGLATMIITPTSPRASGYLAPEVTETRKATPAADVYSFGVLLLELLTGKSPLHVGEEVVHLVRWVNSVVREEWTSEVFDLELLRYPNIEEEMVEMLQIGMACVGRIQDQRPKMDEVLRMVEEIHRGNSGNRLSTESRSDGSTPITPHVIETPISLPH</sequence>
<evidence type="ECO:0000256" key="1">
    <source>
        <dbReference type="ARBA" id="ARBA00004370"/>
    </source>
</evidence>
<feature type="compositionally biased region" description="Polar residues" evidence="12">
    <location>
        <begin position="662"/>
        <end position="679"/>
    </location>
</feature>
<feature type="transmembrane region" description="Helical" evidence="13">
    <location>
        <begin position="315"/>
        <end position="337"/>
    </location>
</feature>
<dbReference type="Gene3D" id="1.10.510.10">
    <property type="entry name" value="Transferase(Phosphotransferase) domain 1"/>
    <property type="match status" value="1"/>
</dbReference>
<dbReference type="AlphaFoldDB" id="A0A9D5A1U7"/>
<dbReference type="InterPro" id="IPR011009">
    <property type="entry name" value="Kinase-like_dom_sf"/>
</dbReference>
<gene>
    <name evidence="15" type="ORF">KIW84_061112</name>
</gene>
<evidence type="ECO:0000313" key="15">
    <source>
        <dbReference type="EMBL" id="KAI5394297.1"/>
    </source>
</evidence>
<proteinExistence type="predicted"/>
<feature type="region of interest" description="Disordered" evidence="12">
    <location>
        <begin position="662"/>
        <end position="692"/>
    </location>
</feature>
<dbReference type="Gene3D" id="3.30.200.20">
    <property type="entry name" value="Phosphorylase Kinase, domain 1"/>
    <property type="match status" value="1"/>
</dbReference>
<evidence type="ECO:0000256" key="6">
    <source>
        <dbReference type="ARBA" id="ARBA00022737"/>
    </source>
</evidence>
<evidence type="ECO:0000256" key="4">
    <source>
        <dbReference type="ARBA" id="ARBA00022692"/>
    </source>
</evidence>
<protein>
    <recommendedName>
        <fullName evidence="14">Protein kinase domain-containing protein</fullName>
    </recommendedName>
</protein>
<dbReference type="InterPro" id="IPR001245">
    <property type="entry name" value="Ser-Thr/Tyr_kinase_cat_dom"/>
</dbReference>
<feature type="transmembrane region" description="Helical" evidence="13">
    <location>
        <begin position="76"/>
        <end position="95"/>
    </location>
</feature>
<comment type="caution">
    <text evidence="15">The sequence shown here is derived from an EMBL/GenBank/DDBJ whole genome shotgun (WGS) entry which is preliminary data.</text>
</comment>
<comment type="subcellular location">
    <subcellularLocation>
        <location evidence="1">Membrane</location>
    </subcellularLocation>
</comment>
<evidence type="ECO:0000313" key="16">
    <source>
        <dbReference type="Proteomes" id="UP001058974"/>
    </source>
</evidence>
<keyword evidence="8 11" id="KW-0067">ATP-binding</keyword>
<evidence type="ECO:0000256" key="5">
    <source>
        <dbReference type="ARBA" id="ARBA00022729"/>
    </source>
</evidence>
<evidence type="ECO:0000256" key="3">
    <source>
        <dbReference type="ARBA" id="ARBA00022614"/>
    </source>
</evidence>
<dbReference type="SUPFAM" id="SSF52058">
    <property type="entry name" value="L domain-like"/>
    <property type="match status" value="1"/>
</dbReference>
<feature type="domain" description="Protein kinase" evidence="14">
    <location>
        <begin position="391"/>
        <end position="658"/>
    </location>
</feature>
<evidence type="ECO:0000256" key="2">
    <source>
        <dbReference type="ARBA" id="ARBA00022553"/>
    </source>
</evidence>
<dbReference type="GO" id="GO:0016020">
    <property type="term" value="C:membrane"/>
    <property type="evidence" value="ECO:0007669"/>
    <property type="project" value="UniProtKB-SubCell"/>
</dbReference>
<dbReference type="Proteomes" id="UP001058974">
    <property type="component" value="Chromosome 6"/>
</dbReference>
<dbReference type="PROSITE" id="PS00107">
    <property type="entry name" value="PROTEIN_KINASE_ATP"/>
    <property type="match status" value="1"/>
</dbReference>
<dbReference type="EMBL" id="JAMSHJ010000006">
    <property type="protein sequence ID" value="KAI5394297.1"/>
    <property type="molecule type" value="Genomic_DNA"/>
</dbReference>
<evidence type="ECO:0000256" key="8">
    <source>
        <dbReference type="ARBA" id="ARBA00022840"/>
    </source>
</evidence>
<evidence type="ECO:0000256" key="12">
    <source>
        <dbReference type="SAM" id="MobiDB-lite"/>
    </source>
</evidence>
<keyword evidence="6" id="KW-0677">Repeat</keyword>
<dbReference type="PANTHER" id="PTHR48010:SF26">
    <property type="entry name" value="LRR RECEPTOR-LIKE KINASE"/>
    <property type="match status" value="1"/>
</dbReference>
<dbReference type="OrthoDB" id="676979at2759"/>
<evidence type="ECO:0000256" key="7">
    <source>
        <dbReference type="ARBA" id="ARBA00022741"/>
    </source>
</evidence>
<keyword evidence="3" id="KW-0433">Leucine-rich repeat</keyword>
<dbReference type="PANTHER" id="PTHR48010">
    <property type="entry name" value="OS05G0588300 PROTEIN"/>
    <property type="match status" value="1"/>
</dbReference>
<dbReference type="SUPFAM" id="SSF56112">
    <property type="entry name" value="Protein kinase-like (PK-like)"/>
    <property type="match status" value="1"/>
</dbReference>
<keyword evidence="2" id="KW-0597">Phosphoprotein</keyword>
<evidence type="ECO:0000259" key="14">
    <source>
        <dbReference type="PROSITE" id="PS50011"/>
    </source>
</evidence>
<evidence type="ECO:0000256" key="13">
    <source>
        <dbReference type="SAM" id="Phobius"/>
    </source>
</evidence>
<keyword evidence="16" id="KW-1185">Reference proteome</keyword>
<dbReference type="InterPro" id="IPR013210">
    <property type="entry name" value="LRR_N_plant-typ"/>
</dbReference>
<dbReference type="GO" id="GO:0005524">
    <property type="term" value="F:ATP binding"/>
    <property type="evidence" value="ECO:0007669"/>
    <property type="project" value="UniProtKB-UniRule"/>
</dbReference>
<keyword evidence="7 11" id="KW-0547">Nucleotide-binding</keyword>
<evidence type="ECO:0000256" key="10">
    <source>
        <dbReference type="ARBA" id="ARBA00023136"/>
    </source>
</evidence>
<dbReference type="Pfam" id="PF08263">
    <property type="entry name" value="LRRNT_2"/>
    <property type="match status" value="1"/>
</dbReference>
<dbReference type="FunFam" id="3.80.10.10:FF:000234">
    <property type="entry name" value="Probable inactive receptor kinase RLK902"/>
    <property type="match status" value="1"/>
</dbReference>
<evidence type="ECO:0000256" key="11">
    <source>
        <dbReference type="PROSITE-ProRule" id="PRU10141"/>
    </source>
</evidence>
<dbReference type="InterPro" id="IPR000719">
    <property type="entry name" value="Prot_kinase_dom"/>
</dbReference>
<dbReference type="FunFam" id="3.30.200.20:FF:000307">
    <property type="entry name" value="pollen receptor-like kinase 1"/>
    <property type="match status" value="1"/>
</dbReference>
<dbReference type="InterPro" id="IPR017441">
    <property type="entry name" value="Protein_kinase_ATP_BS"/>
</dbReference>
<dbReference type="PROSITE" id="PS50011">
    <property type="entry name" value="PROTEIN_KINASE_DOM"/>
    <property type="match status" value="1"/>
</dbReference>
<keyword evidence="4 13" id="KW-0812">Transmembrane</keyword>
<keyword evidence="10 13" id="KW-0472">Membrane</keyword>
<dbReference type="Pfam" id="PF13855">
    <property type="entry name" value="LRR_8"/>
    <property type="match status" value="1"/>
</dbReference>
<name>A0A9D5A1U7_PEA</name>
<dbReference type="FunFam" id="1.10.510.10:FF:000095">
    <property type="entry name" value="protein STRUBBELIG-RECEPTOR FAMILY 8"/>
    <property type="match status" value="1"/>
</dbReference>
<dbReference type="InterPro" id="IPR032675">
    <property type="entry name" value="LRR_dom_sf"/>
</dbReference>
<dbReference type="Gramene" id="Psat06G0111200-T1">
    <property type="protein sequence ID" value="KAI5394297.1"/>
    <property type="gene ID" value="KIW84_061112"/>
</dbReference>
<dbReference type="Pfam" id="PF00560">
    <property type="entry name" value="LRR_1"/>
    <property type="match status" value="2"/>
</dbReference>
<dbReference type="InterPro" id="IPR001611">
    <property type="entry name" value="Leu-rich_rpt"/>
</dbReference>